<accession>A0A238JKK9</accession>
<gene>
    <name evidence="1" type="ORF">OCA8868_00226</name>
</gene>
<protein>
    <submittedName>
        <fullName evidence="1">Uncharacterized protein</fullName>
    </submittedName>
</protein>
<sequence length="209" mass="22788">MDTMISNTGKTRFLFGTFTNVDTAPVFHGAVVYGTDLRYDPETNLPIAGTVARIEVQSRSTTSVLTTHATYPDINTPVTDLNAAFADAQAPWFDATEVLPSVVIDDTAPLDLNVELDPAELEELVSGKNPLHLKTGEVFSAHELSGIFADDAAKSQKRQRARTKKRNARRKARTTNVHVLNATFENAATSNFSDLDIEALENELRVGAV</sequence>
<reference evidence="2" key="1">
    <citation type="submission" date="2017-05" db="EMBL/GenBank/DDBJ databases">
        <authorList>
            <person name="Rodrigo-Torres L."/>
            <person name="Arahal R. D."/>
            <person name="Lucena T."/>
        </authorList>
    </citation>
    <scope>NUCLEOTIDE SEQUENCE [LARGE SCALE GENOMIC DNA]</scope>
    <source>
        <strain evidence="2">CECT 8868</strain>
    </source>
</reference>
<keyword evidence="2" id="KW-1185">Reference proteome</keyword>
<evidence type="ECO:0000313" key="1">
    <source>
        <dbReference type="EMBL" id="SMX31171.1"/>
    </source>
</evidence>
<dbReference type="OrthoDB" id="9939814at2"/>
<dbReference type="RefSeq" id="WP_093994718.1">
    <property type="nucleotide sequence ID" value="NZ_FXYD01000001.1"/>
</dbReference>
<dbReference type="Proteomes" id="UP000203464">
    <property type="component" value="Unassembled WGS sequence"/>
</dbReference>
<proteinExistence type="predicted"/>
<organism evidence="1 2">
    <name type="scientific">Octadecabacter ascidiaceicola</name>
    <dbReference type="NCBI Taxonomy" id="1655543"/>
    <lineage>
        <taxon>Bacteria</taxon>
        <taxon>Pseudomonadati</taxon>
        <taxon>Pseudomonadota</taxon>
        <taxon>Alphaproteobacteria</taxon>
        <taxon>Rhodobacterales</taxon>
        <taxon>Roseobacteraceae</taxon>
        <taxon>Octadecabacter</taxon>
    </lineage>
</organism>
<evidence type="ECO:0000313" key="2">
    <source>
        <dbReference type="Proteomes" id="UP000203464"/>
    </source>
</evidence>
<name>A0A238JKK9_9RHOB</name>
<dbReference type="EMBL" id="FXYD01000001">
    <property type="protein sequence ID" value="SMX31171.1"/>
    <property type="molecule type" value="Genomic_DNA"/>
</dbReference>
<dbReference type="AlphaFoldDB" id="A0A238JKK9"/>